<dbReference type="InParanoid" id="A0A059CEJ8"/>
<evidence type="ECO:0000313" key="1">
    <source>
        <dbReference type="EMBL" id="KCW76797.1"/>
    </source>
</evidence>
<protein>
    <submittedName>
        <fullName evidence="1">Uncharacterized protein</fullName>
    </submittedName>
</protein>
<accession>A0A059CEJ8</accession>
<dbReference type="AlphaFoldDB" id="A0A059CEJ8"/>
<sequence length="84" mass="9658">MDPLPACFMRFGVPMSMKAIVMAIFREDTVFRRITTTIWVEEHYNDLIPHVWFKGDLFRPLCGFRGPLGLHEDDGPSYGPIDDA</sequence>
<dbReference type="EMBL" id="KK198756">
    <property type="protein sequence ID" value="KCW76797.1"/>
    <property type="molecule type" value="Genomic_DNA"/>
</dbReference>
<reference evidence="1" key="1">
    <citation type="submission" date="2013-07" db="EMBL/GenBank/DDBJ databases">
        <title>The genome of Eucalyptus grandis.</title>
        <authorList>
            <person name="Schmutz J."/>
            <person name="Hayes R."/>
            <person name="Myburg A."/>
            <person name="Tuskan G."/>
            <person name="Grattapaglia D."/>
            <person name="Rokhsar D.S."/>
        </authorList>
    </citation>
    <scope>NUCLEOTIDE SEQUENCE</scope>
    <source>
        <tissue evidence="1">Leaf extractions</tissue>
    </source>
</reference>
<dbReference type="Gramene" id="KCW76797">
    <property type="protein sequence ID" value="KCW76797"/>
    <property type="gene ID" value="EUGRSUZ_D01148"/>
</dbReference>
<name>A0A059CEJ8_EUCGR</name>
<proteinExistence type="predicted"/>
<gene>
    <name evidence="1" type="ORF">EUGRSUZ_D01148</name>
</gene>
<organism evidence="1">
    <name type="scientific">Eucalyptus grandis</name>
    <name type="common">Flooded gum</name>
    <dbReference type="NCBI Taxonomy" id="71139"/>
    <lineage>
        <taxon>Eukaryota</taxon>
        <taxon>Viridiplantae</taxon>
        <taxon>Streptophyta</taxon>
        <taxon>Embryophyta</taxon>
        <taxon>Tracheophyta</taxon>
        <taxon>Spermatophyta</taxon>
        <taxon>Magnoliopsida</taxon>
        <taxon>eudicotyledons</taxon>
        <taxon>Gunneridae</taxon>
        <taxon>Pentapetalae</taxon>
        <taxon>rosids</taxon>
        <taxon>malvids</taxon>
        <taxon>Myrtales</taxon>
        <taxon>Myrtaceae</taxon>
        <taxon>Myrtoideae</taxon>
        <taxon>Eucalypteae</taxon>
        <taxon>Eucalyptus</taxon>
    </lineage>
</organism>